<dbReference type="InterPro" id="IPR027417">
    <property type="entry name" value="P-loop_NTPase"/>
</dbReference>
<dbReference type="EMBL" id="DRTD01000191">
    <property type="protein sequence ID" value="HHE54655.1"/>
    <property type="molecule type" value="Genomic_DNA"/>
</dbReference>
<reference evidence="10" key="1">
    <citation type="journal article" date="2020" name="mSystems">
        <title>Genome- and Community-Level Interaction Insights into Carbon Utilization and Element Cycling Functions of Hydrothermarchaeota in Hydrothermal Sediment.</title>
        <authorList>
            <person name="Zhou Z."/>
            <person name="Liu Y."/>
            <person name="Xu W."/>
            <person name="Pan J."/>
            <person name="Luo Z.H."/>
            <person name="Li M."/>
        </authorList>
    </citation>
    <scope>NUCLEOTIDE SEQUENCE [LARGE SCALE GENOMIC DNA]</scope>
    <source>
        <strain evidence="10">HyVt-76</strain>
    </source>
</reference>
<dbReference type="GO" id="GO:0006310">
    <property type="term" value="P:DNA recombination"/>
    <property type="evidence" value="ECO:0007669"/>
    <property type="project" value="InterPro"/>
</dbReference>
<dbReference type="PANTHER" id="PTHR11059:SF0">
    <property type="entry name" value="DNA REPAIR PROTEIN RECN"/>
    <property type="match status" value="1"/>
</dbReference>
<evidence type="ECO:0000256" key="6">
    <source>
        <dbReference type="ARBA" id="ARBA00022840"/>
    </source>
</evidence>
<dbReference type="Proteomes" id="UP000886111">
    <property type="component" value="Unassembled WGS sequence"/>
</dbReference>
<evidence type="ECO:0000313" key="10">
    <source>
        <dbReference type="EMBL" id="HHE54655.1"/>
    </source>
</evidence>
<comment type="function">
    <text evidence="1">May be involved in recombinational repair of damaged DNA.</text>
</comment>
<feature type="domain" description="Rad50/SbcC-type AAA" evidence="9">
    <location>
        <begin position="4"/>
        <end position="220"/>
    </location>
</feature>
<evidence type="ECO:0000256" key="8">
    <source>
        <dbReference type="ARBA" id="ARBA00033408"/>
    </source>
</evidence>
<dbReference type="FunFam" id="3.40.50.300:FF:000319">
    <property type="entry name" value="DNA repair protein RecN"/>
    <property type="match status" value="1"/>
</dbReference>
<keyword evidence="7" id="KW-0234">DNA repair</keyword>
<comment type="caution">
    <text evidence="10">The sequence shown here is derived from an EMBL/GenBank/DDBJ whole genome shotgun (WGS) entry which is preliminary data.</text>
</comment>
<dbReference type="GO" id="GO:0009432">
    <property type="term" value="P:SOS response"/>
    <property type="evidence" value="ECO:0007669"/>
    <property type="project" value="TreeGrafter"/>
</dbReference>
<keyword evidence="6" id="KW-0067">ATP-binding</keyword>
<accession>A0A7V5LJ65</accession>
<evidence type="ECO:0000256" key="1">
    <source>
        <dbReference type="ARBA" id="ARBA00003618"/>
    </source>
</evidence>
<evidence type="ECO:0000256" key="3">
    <source>
        <dbReference type="ARBA" id="ARBA00021315"/>
    </source>
</evidence>
<evidence type="ECO:0000256" key="2">
    <source>
        <dbReference type="ARBA" id="ARBA00009441"/>
    </source>
</evidence>
<evidence type="ECO:0000256" key="7">
    <source>
        <dbReference type="ARBA" id="ARBA00023204"/>
    </source>
</evidence>
<name>A0A7V5LJ65_CALAY</name>
<dbReference type="Gene3D" id="3.40.50.300">
    <property type="entry name" value="P-loop containing nucleotide triphosphate hydrolases"/>
    <property type="match status" value="1"/>
</dbReference>
<dbReference type="CDD" id="cd03241">
    <property type="entry name" value="ABC_RecN"/>
    <property type="match status" value="1"/>
</dbReference>
<feature type="non-terminal residue" evidence="10">
    <location>
        <position position="322"/>
    </location>
</feature>
<organism evidence="10">
    <name type="scientific">Caldithrix abyssi</name>
    <dbReference type="NCBI Taxonomy" id="187145"/>
    <lineage>
        <taxon>Bacteria</taxon>
        <taxon>Pseudomonadati</taxon>
        <taxon>Calditrichota</taxon>
        <taxon>Calditrichia</taxon>
        <taxon>Calditrichales</taxon>
        <taxon>Calditrichaceae</taxon>
        <taxon>Caldithrix</taxon>
    </lineage>
</organism>
<dbReference type="GO" id="GO:0043590">
    <property type="term" value="C:bacterial nucleoid"/>
    <property type="evidence" value="ECO:0007669"/>
    <property type="project" value="TreeGrafter"/>
</dbReference>
<dbReference type="GO" id="GO:0005524">
    <property type="term" value="F:ATP binding"/>
    <property type="evidence" value="ECO:0007669"/>
    <property type="project" value="UniProtKB-KW"/>
</dbReference>
<dbReference type="GO" id="GO:0006302">
    <property type="term" value="P:double-strand break repair"/>
    <property type="evidence" value="ECO:0007669"/>
    <property type="project" value="InterPro"/>
</dbReference>
<keyword evidence="4" id="KW-0547">Nucleotide-binding</keyword>
<dbReference type="SUPFAM" id="SSF52540">
    <property type="entry name" value="P-loop containing nucleoside triphosphate hydrolases"/>
    <property type="match status" value="1"/>
</dbReference>
<dbReference type="AlphaFoldDB" id="A0A7V5LJ65"/>
<evidence type="ECO:0000256" key="5">
    <source>
        <dbReference type="ARBA" id="ARBA00022763"/>
    </source>
</evidence>
<keyword evidence="5" id="KW-0227">DNA damage</keyword>
<sequence>MIKSLYVKNFALVEEISIRFAPGLNIITGETGAGKTIIVTALAQLCGERSSADFVRKGASKAIIEAEIEFNNQPELLNKLKQSDIDLFDGNTLIIRKEITARGTSRTFINDTPVSLSTLSEISLFLIDIHGQHQHQRLLHPENHIIYLDAFGKLDRQVEQFKNLLNQFKAKIKERDELKEQQLKSTQLQDMYRFQIEELTKAELYPEELDDLKAEFKKLNNVEIIHQLAASIADLLYDGEVNAAGLIVESENKLEKLISFDEQFADFQDSLNNARIAVEELGRFLLEYVADLEFDPQRLEQIQERIHHLEFLLKKYQKVSVQ</sequence>
<dbReference type="Pfam" id="PF13476">
    <property type="entry name" value="AAA_23"/>
    <property type="match status" value="1"/>
</dbReference>
<evidence type="ECO:0000256" key="4">
    <source>
        <dbReference type="ARBA" id="ARBA00022741"/>
    </source>
</evidence>
<dbReference type="InterPro" id="IPR038729">
    <property type="entry name" value="Rad50/SbcC_AAA"/>
</dbReference>
<protein>
    <recommendedName>
        <fullName evidence="3">DNA repair protein RecN</fullName>
    </recommendedName>
    <alternativeName>
        <fullName evidence="8">Recombination protein N</fullName>
    </alternativeName>
</protein>
<dbReference type="PANTHER" id="PTHR11059">
    <property type="entry name" value="DNA REPAIR PROTEIN RECN"/>
    <property type="match status" value="1"/>
</dbReference>
<comment type="similarity">
    <text evidence="2">Belongs to the RecN family.</text>
</comment>
<evidence type="ECO:0000259" key="9">
    <source>
        <dbReference type="Pfam" id="PF13476"/>
    </source>
</evidence>
<gene>
    <name evidence="10" type="ORF">ENL21_02655</name>
</gene>
<proteinExistence type="inferred from homology"/>
<dbReference type="GO" id="GO:0016887">
    <property type="term" value="F:ATP hydrolysis activity"/>
    <property type="evidence" value="ECO:0007669"/>
    <property type="project" value="InterPro"/>
</dbReference>
<dbReference type="InterPro" id="IPR004604">
    <property type="entry name" value="DNA_recomb/repair_RecN"/>
</dbReference>